<protein>
    <submittedName>
        <fullName evidence="5">UxaA family hydrolase</fullName>
    </submittedName>
</protein>
<evidence type="ECO:0000259" key="4">
    <source>
        <dbReference type="Pfam" id="PF20629"/>
    </source>
</evidence>
<dbReference type="PANTHER" id="PTHR30536:SF5">
    <property type="entry name" value="ALTRONATE DEHYDRATASE"/>
    <property type="match status" value="1"/>
</dbReference>
<dbReference type="GO" id="GO:0019698">
    <property type="term" value="P:D-galacturonate catabolic process"/>
    <property type="evidence" value="ECO:0007669"/>
    <property type="project" value="TreeGrafter"/>
</dbReference>
<organism evidence="5 6">
    <name type="scientific">Natronomonas aquatica</name>
    <dbReference type="NCBI Taxonomy" id="2841590"/>
    <lineage>
        <taxon>Archaea</taxon>
        <taxon>Methanobacteriati</taxon>
        <taxon>Methanobacteriota</taxon>
        <taxon>Stenosarchaea group</taxon>
        <taxon>Halobacteria</taxon>
        <taxon>Halobacteriales</taxon>
        <taxon>Natronomonadaceae</taxon>
        <taxon>Natronomonas</taxon>
    </lineage>
</organism>
<dbReference type="Proteomes" id="UP001139494">
    <property type="component" value="Unassembled WGS sequence"/>
</dbReference>
<dbReference type="GO" id="GO:0016829">
    <property type="term" value="F:lyase activity"/>
    <property type="evidence" value="ECO:0007669"/>
    <property type="project" value="UniProtKB-KW"/>
</dbReference>
<proteinExistence type="inferred from homology"/>
<dbReference type="InterPro" id="IPR007392">
    <property type="entry name" value="GD_AH_second"/>
</dbReference>
<dbReference type="Pfam" id="PF20629">
    <property type="entry name" value="GD_AH_C"/>
    <property type="match status" value="1"/>
</dbReference>
<keyword evidence="6" id="KW-1185">Reference proteome</keyword>
<comment type="caution">
    <text evidence="5">The sequence shown here is derived from an EMBL/GenBank/DDBJ whole genome shotgun (WGS) entry which is preliminary data.</text>
</comment>
<dbReference type="GO" id="GO:0016787">
    <property type="term" value="F:hydrolase activity"/>
    <property type="evidence" value="ECO:0007669"/>
    <property type="project" value="UniProtKB-KW"/>
</dbReference>
<dbReference type="EMBL" id="JAHLKM010000001">
    <property type="protein sequence ID" value="MCQ4332111.1"/>
    <property type="molecule type" value="Genomic_DNA"/>
</dbReference>
<feature type="domain" description="D-galactarate/Altronate dehydratase second" evidence="3">
    <location>
        <begin position="78"/>
        <end position="201"/>
    </location>
</feature>
<evidence type="ECO:0000259" key="3">
    <source>
        <dbReference type="Pfam" id="PF04295"/>
    </source>
</evidence>
<dbReference type="InterPro" id="IPR048332">
    <property type="entry name" value="GD_AH_C"/>
</dbReference>
<comment type="similarity">
    <text evidence="1">Belongs to the UxaA family.</text>
</comment>
<evidence type="ECO:0000313" key="6">
    <source>
        <dbReference type="Proteomes" id="UP001139494"/>
    </source>
</evidence>
<reference evidence="5" key="1">
    <citation type="journal article" date="2023" name="Front. Microbiol.">
        <title>Genomic-based phylogenetic and metabolic analyses of the genus Natronomonas, and description of Natronomonas aquatica sp. nov.</title>
        <authorList>
            <person name="Garcia-Roldan A."/>
            <person name="Duran-Viseras A."/>
            <person name="de la Haba R.R."/>
            <person name="Corral P."/>
            <person name="Sanchez-Porro C."/>
            <person name="Ventosa A."/>
        </authorList>
    </citation>
    <scope>NUCLEOTIDE SEQUENCE</scope>
    <source>
        <strain evidence="5">F2-12</strain>
    </source>
</reference>
<feature type="domain" description="D-galactarate/Altronate dehydratase C-terminal" evidence="4">
    <location>
        <begin position="216"/>
        <end position="454"/>
    </location>
</feature>
<name>A0A9R1D4M2_9EURY</name>
<evidence type="ECO:0000256" key="2">
    <source>
        <dbReference type="ARBA" id="ARBA00023239"/>
    </source>
</evidence>
<sequence>MGVPSGSGLLNGLLSHRSASVESTGPRLPYRIAANCLQANVASAPPKPREPPRARTIPVERVKLQETKRITVTFTFTGYRRPDGRIGVRNHVAVLPTSVAVSSIAERIAETAGDGVRATPHQMGTSQPDRAREQTEQVLAGVGKNPNVAAAIVLELGTESIDADAIADEVSKSGIPVETLSVRSVGGTGPAIEQGRETATAFRRDSEDVRREEADASEIVFGVECGGSDATSGIAANPAVGEACDRLIEAGGTACFSETPEFIGAEHILADRCTDEETRERLLNRVDQREAQAELMGVDLRGAQPTPGNQEGGLTTIEEKSLGAIVKGGTTPVEGMVDYAEPLPVGGGLVLMDTPGYDVESVVGKVAGGAQIIAFTTGRGSTTGNPIAPVIKVTGNPRTWDRMASNMDVNASTIVEGDSMSEVGGRVYETMAAVADGRRTAAEHRRLEEFAINELQPNELAAEGIRG</sequence>
<dbReference type="PANTHER" id="PTHR30536">
    <property type="entry name" value="ALTRONATE/GALACTARATE DEHYDRATASE"/>
    <property type="match status" value="1"/>
</dbReference>
<evidence type="ECO:0000313" key="5">
    <source>
        <dbReference type="EMBL" id="MCQ4332111.1"/>
    </source>
</evidence>
<evidence type="ECO:0000256" key="1">
    <source>
        <dbReference type="ARBA" id="ARBA00010986"/>
    </source>
</evidence>
<dbReference type="Pfam" id="PF04295">
    <property type="entry name" value="GD_AH_second"/>
    <property type="match status" value="1"/>
</dbReference>
<keyword evidence="5" id="KW-0378">Hydrolase</keyword>
<dbReference type="AlphaFoldDB" id="A0A9R1D4M2"/>
<dbReference type="InterPro" id="IPR052172">
    <property type="entry name" value="UxaA_altronate/galactarate_dh"/>
</dbReference>
<keyword evidence="2" id="KW-0456">Lyase</keyword>
<accession>A0A9R1D4M2</accession>
<gene>
    <name evidence="5" type="ORF">KM295_01140</name>
</gene>